<keyword evidence="1" id="KW-0472">Membrane</keyword>
<evidence type="ECO:0000313" key="3">
    <source>
        <dbReference type="Proteomes" id="UP000236840"/>
    </source>
</evidence>
<dbReference type="Proteomes" id="UP000236840">
    <property type="component" value="Unassembled WGS sequence"/>
</dbReference>
<evidence type="ECO:0000256" key="1">
    <source>
        <dbReference type="SAM" id="Phobius"/>
    </source>
</evidence>
<name>A0A2H9N1F4_9BACT</name>
<comment type="caution">
    <text evidence="2">The sequence shown here is derived from an EMBL/GenBank/DDBJ whole genome shotgun (WGS) entry which is preliminary data.</text>
</comment>
<feature type="transmembrane region" description="Helical" evidence="1">
    <location>
        <begin position="27"/>
        <end position="46"/>
    </location>
</feature>
<dbReference type="EMBL" id="PFHJ01000018">
    <property type="protein sequence ID" value="PIW91434.1"/>
    <property type="molecule type" value="Genomic_DNA"/>
</dbReference>
<proteinExistence type="predicted"/>
<protein>
    <submittedName>
        <fullName evidence="2">Uncharacterized protein</fullName>
    </submittedName>
</protein>
<reference evidence="3" key="1">
    <citation type="submission" date="2017-09" db="EMBL/GenBank/DDBJ databases">
        <title>Depth-based differentiation of microbial function through sediment-hosted aquifers and enrichment of novel symbionts in the deep terrestrial subsurface.</title>
        <authorList>
            <person name="Probst A.J."/>
            <person name="Ladd B."/>
            <person name="Jarett J.K."/>
            <person name="Geller-Mcgrath D.E."/>
            <person name="Sieber C.M.K."/>
            <person name="Emerson J.B."/>
            <person name="Anantharaman K."/>
            <person name="Thomas B.C."/>
            <person name="Malmstrom R."/>
            <person name="Stieglmeier M."/>
            <person name="Klingl A."/>
            <person name="Woyke T."/>
            <person name="Ryan C.M."/>
            <person name="Banfield J.F."/>
        </authorList>
    </citation>
    <scope>NUCLEOTIDE SEQUENCE [LARGE SCALE GENOMIC DNA]</scope>
</reference>
<keyword evidence="1" id="KW-1133">Transmembrane helix</keyword>
<keyword evidence="1" id="KW-0812">Transmembrane</keyword>
<gene>
    <name evidence="2" type="ORF">COZ90_00750</name>
</gene>
<organism evidence="2 3">
    <name type="scientific">Candidatus Nealsonbacteria bacterium CG_4_8_14_3_um_filter_37_36</name>
    <dbReference type="NCBI Taxonomy" id="1974688"/>
    <lineage>
        <taxon>Bacteria</taxon>
        <taxon>Candidatus Nealsoniibacteriota</taxon>
    </lineage>
</organism>
<accession>A0A2H9N1F4</accession>
<sequence>MKIPKLKSKTIKESFKKLLRTLGERSLLTFFTLLIITLIIGSLVFYKYSFLAEKKEPEVSGAPLTFQEKNYEAVLKIWQEKEKRFNEADLKEYPNPFRID</sequence>
<dbReference type="AlphaFoldDB" id="A0A2H9N1F4"/>
<evidence type="ECO:0000313" key="2">
    <source>
        <dbReference type="EMBL" id="PIW91434.1"/>
    </source>
</evidence>